<dbReference type="HOGENOM" id="CLU_1475974_0_0_1"/>
<dbReference type="OrthoDB" id="2654851at2759"/>
<dbReference type="AlphaFoldDB" id="A0A0C3E8P6"/>
<dbReference type="PANTHER" id="PTHR10622:SF10">
    <property type="entry name" value="HET DOMAIN-CONTAINING PROTEIN"/>
    <property type="match status" value="1"/>
</dbReference>
<protein>
    <submittedName>
        <fullName evidence="1">Uncharacterized protein</fullName>
    </submittedName>
</protein>
<evidence type="ECO:0000313" key="1">
    <source>
        <dbReference type="EMBL" id="KIM64764.1"/>
    </source>
</evidence>
<keyword evidence="2" id="KW-1185">Reference proteome</keyword>
<accession>A0A0C3E8P6</accession>
<dbReference type="PANTHER" id="PTHR10622">
    <property type="entry name" value="HET DOMAIN-CONTAINING PROTEIN"/>
    <property type="match status" value="1"/>
</dbReference>
<dbReference type="Proteomes" id="UP000053989">
    <property type="component" value="Unassembled WGS sequence"/>
</dbReference>
<reference evidence="2" key="2">
    <citation type="submission" date="2015-01" db="EMBL/GenBank/DDBJ databases">
        <title>Evolutionary Origins and Diversification of the Mycorrhizal Mutualists.</title>
        <authorList>
            <consortium name="DOE Joint Genome Institute"/>
            <consortium name="Mycorrhizal Genomics Consortium"/>
            <person name="Kohler A."/>
            <person name="Kuo A."/>
            <person name="Nagy L.G."/>
            <person name="Floudas D."/>
            <person name="Copeland A."/>
            <person name="Barry K.W."/>
            <person name="Cichocki N."/>
            <person name="Veneault-Fourrey C."/>
            <person name="LaButti K."/>
            <person name="Lindquist E.A."/>
            <person name="Lipzen A."/>
            <person name="Lundell T."/>
            <person name="Morin E."/>
            <person name="Murat C."/>
            <person name="Riley R."/>
            <person name="Ohm R."/>
            <person name="Sun H."/>
            <person name="Tunlid A."/>
            <person name="Henrissat B."/>
            <person name="Grigoriev I.V."/>
            <person name="Hibbett D.S."/>
            <person name="Martin F."/>
        </authorList>
    </citation>
    <scope>NUCLEOTIDE SEQUENCE [LARGE SCALE GENOMIC DNA]</scope>
    <source>
        <strain evidence="2">Foug A</strain>
    </source>
</reference>
<dbReference type="EMBL" id="KN822026">
    <property type="protein sequence ID" value="KIM64764.1"/>
    <property type="molecule type" value="Genomic_DNA"/>
</dbReference>
<name>A0A0C3E8P6_9AGAM</name>
<proteinExistence type="predicted"/>
<reference evidence="1 2" key="1">
    <citation type="submission" date="2014-04" db="EMBL/GenBank/DDBJ databases">
        <authorList>
            <consortium name="DOE Joint Genome Institute"/>
            <person name="Kuo A."/>
            <person name="Kohler A."/>
            <person name="Nagy L.G."/>
            <person name="Floudas D."/>
            <person name="Copeland A."/>
            <person name="Barry K.W."/>
            <person name="Cichocki N."/>
            <person name="Veneault-Fourrey C."/>
            <person name="LaButti K."/>
            <person name="Lindquist E.A."/>
            <person name="Lipzen A."/>
            <person name="Lundell T."/>
            <person name="Morin E."/>
            <person name="Murat C."/>
            <person name="Sun H."/>
            <person name="Tunlid A."/>
            <person name="Henrissat B."/>
            <person name="Grigoriev I.V."/>
            <person name="Hibbett D.S."/>
            <person name="Martin F."/>
            <person name="Nordberg H.P."/>
            <person name="Cantor M.N."/>
            <person name="Hua S.X."/>
        </authorList>
    </citation>
    <scope>NUCLEOTIDE SEQUENCE [LARGE SCALE GENOMIC DNA]</scope>
    <source>
        <strain evidence="1 2">Foug A</strain>
    </source>
</reference>
<evidence type="ECO:0000313" key="2">
    <source>
        <dbReference type="Proteomes" id="UP000053989"/>
    </source>
</evidence>
<gene>
    <name evidence="1" type="ORF">SCLCIDRAFT_591798</name>
</gene>
<sequence length="183" mass="20323">MPMVYGEGKKVCHRLQLEIIRMSNDQSIFAWGCRSRDNLRNCSILADDPNFFRGCSSMVPINSSKNSGIVSQKKSCPPSRVIIAPWHIPDHQSWHPNLAVSPSLRGLSLRLPGLVAALLSCIGCTSDHQYSIVYGILNITSILRGFRAMSYKGNFTFPPRIESPLSLHRTALQQIGGRFARLG</sequence>
<dbReference type="InParanoid" id="A0A0C3E8P6"/>
<organism evidence="1 2">
    <name type="scientific">Scleroderma citrinum Foug A</name>
    <dbReference type="NCBI Taxonomy" id="1036808"/>
    <lineage>
        <taxon>Eukaryota</taxon>
        <taxon>Fungi</taxon>
        <taxon>Dikarya</taxon>
        <taxon>Basidiomycota</taxon>
        <taxon>Agaricomycotina</taxon>
        <taxon>Agaricomycetes</taxon>
        <taxon>Agaricomycetidae</taxon>
        <taxon>Boletales</taxon>
        <taxon>Sclerodermatineae</taxon>
        <taxon>Sclerodermataceae</taxon>
        <taxon>Scleroderma</taxon>
    </lineage>
</organism>